<evidence type="ECO:0000313" key="1">
    <source>
        <dbReference type="EMBL" id="MBK4346866.1"/>
    </source>
</evidence>
<name>A0A934SHS5_9MICO</name>
<accession>A0A934SHS5</accession>
<dbReference type="RefSeq" id="WP_200555152.1">
    <property type="nucleotide sequence ID" value="NZ_JAEPES010000001.1"/>
</dbReference>
<dbReference type="PROSITE" id="PS51257">
    <property type="entry name" value="PROKAR_LIPOPROTEIN"/>
    <property type="match status" value="1"/>
</dbReference>
<protein>
    <submittedName>
        <fullName evidence="1">Uncharacterized protein</fullName>
    </submittedName>
</protein>
<dbReference type="EMBL" id="JAEPES010000003">
    <property type="protein sequence ID" value="MBK4348011.1"/>
    <property type="molecule type" value="Genomic_DNA"/>
</dbReference>
<organism evidence="1 3">
    <name type="scientific">Lacisediminihabitans changchengi</name>
    <dbReference type="NCBI Taxonomy" id="2787634"/>
    <lineage>
        <taxon>Bacteria</taxon>
        <taxon>Bacillati</taxon>
        <taxon>Actinomycetota</taxon>
        <taxon>Actinomycetes</taxon>
        <taxon>Micrococcales</taxon>
        <taxon>Microbacteriaceae</taxon>
        <taxon>Lacisediminihabitans</taxon>
    </lineage>
</organism>
<reference evidence="1" key="1">
    <citation type="submission" date="2021-01" db="EMBL/GenBank/DDBJ databases">
        <title>Lacisediminihabitans sp. nov. strain G11-30, isolated from Antarctic Soil.</title>
        <authorList>
            <person name="Li J."/>
        </authorList>
    </citation>
    <scope>NUCLEOTIDE SEQUENCE</scope>
    <source>
        <strain evidence="1">G11-30</strain>
    </source>
</reference>
<keyword evidence="3" id="KW-1185">Reference proteome</keyword>
<evidence type="ECO:0000313" key="3">
    <source>
        <dbReference type="Proteomes" id="UP000636458"/>
    </source>
</evidence>
<proteinExistence type="predicted"/>
<dbReference type="EMBL" id="JAEPES010000001">
    <property type="protein sequence ID" value="MBK4346866.1"/>
    <property type="molecule type" value="Genomic_DNA"/>
</dbReference>
<dbReference type="AlphaFoldDB" id="A0A934SHS5"/>
<sequence>MISRRVTSTAIATIAASAVLLGLTGCGTPPWLDKGSASSSSPSPTASPTIRTITNDLATGSTKRALTAGSIGLTVNYWSDLAMDKWTAGANKPLSFSLTGALTPDDGQQVYLSKVSAVVAVSDGNKSLPAPAPIADQASITPGYLIKTPYSYSQTFVLPALDPKATSVTLDLTYELLLQSTPTSAQYAKQTATDTIVIAIAR</sequence>
<dbReference type="Proteomes" id="UP000636458">
    <property type="component" value="Unassembled WGS sequence"/>
</dbReference>
<gene>
    <name evidence="1" type="ORF">IV501_04410</name>
    <name evidence="2" type="ORF">IV501_10215</name>
</gene>
<evidence type="ECO:0000313" key="2">
    <source>
        <dbReference type="EMBL" id="MBK4348011.1"/>
    </source>
</evidence>
<comment type="caution">
    <text evidence="1">The sequence shown here is derived from an EMBL/GenBank/DDBJ whole genome shotgun (WGS) entry which is preliminary data.</text>
</comment>